<keyword evidence="2" id="KW-0472">Membrane</keyword>
<dbReference type="PANTHER" id="PTHR24177">
    <property type="entry name" value="CASKIN"/>
    <property type="match status" value="1"/>
</dbReference>
<reference evidence="4" key="1">
    <citation type="submission" date="2023-05" db="EMBL/GenBank/DDBJ databases">
        <authorList>
            <person name="Huff M."/>
        </authorList>
    </citation>
    <scope>NUCLEOTIDE SEQUENCE</scope>
</reference>
<dbReference type="SMART" id="SM00248">
    <property type="entry name" value="ANK"/>
    <property type="match status" value="4"/>
</dbReference>
<sequence>MMEHPTSRSREIYVDEGSHGVYNAVIAGNWDRLKIFFAQSFAFTFRITKSGETALLVAIKGGQEYFFIKKMVDMTPPDLLTQKDNSGNTALHAAAQLGNVKVAELLVNKNHELLSFFNDDGLLPIQVSANQGHKGMTSKLLSICNENNCSILLEGAAGGGVLQSLVNAKFYDLALDLLESNPELACGNIFHLELIETSVSRSGRILEMMAEEPSVFRSGTSFGIWGTLIYSLCPETPGRLWKTLEVLVPLMKRIRHIKLMHCQALQLVKCIFSLIKASPYGTALAAMKRPFLLGAQNGVEEIVTEILCYFPASINSTDEENHSGFHIAVMYRREKVFKVLQQKNIGRDKMFLIDNDDNNILHLAGYRARQDLLDLNRGAILQMQYELRWFKEMERLVTSKEIKSKNSDKKTPLAIFNEEHANLVASEIQWMTGMATACSVAASLIVTVAFAAAITVPGGNDSNGLPIFSNQTSFLVFAISDCLALVSSVTSVLSFLSIFTSRYGVDDFLNTLPSRLIIGLISLLFSVIFLMFAFSTTIFLVFAKKNALILIPIITSACLPVFFFIELQLPPLLNMINSTYGPGLFG</sequence>
<feature type="transmembrane region" description="Helical" evidence="2">
    <location>
        <begin position="430"/>
        <end position="454"/>
    </location>
</feature>
<dbReference type="Proteomes" id="UP000834106">
    <property type="component" value="Chromosome 17"/>
</dbReference>
<evidence type="ECO:0000313" key="5">
    <source>
        <dbReference type="Proteomes" id="UP000834106"/>
    </source>
</evidence>
<dbReference type="EMBL" id="OU503052">
    <property type="protein sequence ID" value="CAI9780345.1"/>
    <property type="molecule type" value="Genomic_DNA"/>
</dbReference>
<gene>
    <name evidence="4" type="ORF">FPE_LOCUS27775</name>
</gene>
<feature type="transmembrane region" description="Helical" evidence="2">
    <location>
        <begin position="547"/>
        <end position="565"/>
    </location>
</feature>
<dbReference type="GO" id="GO:0016020">
    <property type="term" value="C:membrane"/>
    <property type="evidence" value="ECO:0007669"/>
    <property type="project" value="TreeGrafter"/>
</dbReference>
<keyword evidence="5" id="KW-1185">Reference proteome</keyword>
<dbReference type="AlphaFoldDB" id="A0AAD2A7J4"/>
<dbReference type="InterPro" id="IPR002110">
    <property type="entry name" value="Ankyrin_rpt"/>
</dbReference>
<dbReference type="InterPro" id="IPR036770">
    <property type="entry name" value="Ankyrin_rpt-contain_sf"/>
</dbReference>
<evidence type="ECO:0000259" key="3">
    <source>
        <dbReference type="Pfam" id="PF13962"/>
    </source>
</evidence>
<dbReference type="PROSITE" id="PS50297">
    <property type="entry name" value="ANK_REP_REGION"/>
    <property type="match status" value="1"/>
</dbReference>
<feature type="transmembrane region" description="Helical" evidence="2">
    <location>
        <begin position="474"/>
        <end position="496"/>
    </location>
</feature>
<protein>
    <recommendedName>
        <fullName evidence="3">PGG domain-containing protein</fullName>
    </recommendedName>
</protein>
<organism evidence="4 5">
    <name type="scientific">Fraxinus pennsylvanica</name>
    <dbReference type="NCBI Taxonomy" id="56036"/>
    <lineage>
        <taxon>Eukaryota</taxon>
        <taxon>Viridiplantae</taxon>
        <taxon>Streptophyta</taxon>
        <taxon>Embryophyta</taxon>
        <taxon>Tracheophyta</taxon>
        <taxon>Spermatophyta</taxon>
        <taxon>Magnoliopsida</taxon>
        <taxon>eudicotyledons</taxon>
        <taxon>Gunneridae</taxon>
        <taxon>Pentapetalae</taxon>
        <taxon>asterids</taxon>
        <taxon>lamiids</taxon>
        <taxon>Lamiales</taxon>
        <taxon>Oleaceae</taxon>
        <taxon>Oleeae</taxon>
        <taxon>Fraxinus</taxon>
    </lineage>
</organism>
<keyword evidence="2" id="KW-1133">Transmembrane helix</keyword>
<proteinExistence type="predicted"/>
<dbReference type="PROSITE" id="PS50088">
    <property type="entry name" value="ANK_REPEAT"/>
    <property type="match status" value="1"/>
</dbReference>
<feature type="domain" description="PGG" evidence="3">
    <location>
        <begin position="429"/>
        <end position="540"/>
    </location>
</feature>
<evidence type="ECO:0000313" key="4">
    <source>
        <dbReference type="EMBL" id="CAI9780345.1"/>
    </source>
</evidence>
<dbReference type="Pfam" id="PF12796">
    <property type="entry name" value="Ank_2"/>
    <property type="match status" value="1"/>
</dbReference>
<accession>A0AAD2A7J4</accession>
<dbReference type="InterPro" id="IPR026961">
    <property type="entry name" value="PGG_dom"/>
</dbReference>
<evidence type="ECO:0000256" key="2">
    <source>
        <dbReference type="SAM" id="Phobius"/>
    </source>
</evidence>
<name>A0AAD2A7J4_9LAMI</name>
<feature type="repeat" description="ANK" evidence="1">
    <location>
        <begin position="86"/>
        <end position="110"/>
    </location>
</feature>
<feature type="transmembrane region" description="Helical" evidence="2">
    <location>
        <begin position="516"/>
        <end position="540"/>
    </location>
</feature>
<evidence type="ECO:0000256" key="1">
    <source>
        <dbReference type="PROSITE-ProRule" id="PRU00023"/>
    </source>
</evidence>
<dbReference type="SUPFAM" id="SSF48403">
    <property type="entry name" value="Ankyrin repeat"/>
    <property type="match status" value="1"/>
</dbReference>
<keyword evidence="1" id="KW-0040">ANK repeat</keyword>
<keyword evidence="2" id="KW-0812">Transmembrane</keyword>
<dbReference type="PANTHER" id="PTHR24177:SF482">
    <property type="entry name" value="PGG DOMAIN-CONTAINING PROTEIN"/>
    <property type="match status" value="1"/>
</dbReference>
<dbReference type="Gene3D" id="1.25.40.20">
    <property type="entry name" value="Ankyrin repeat-containing domain"/>
    <property type="match status" value="2"/>
</dbReference>
<dbReference type="Pfam" id="PF13962">
    <property type="entry name" value="PGG"/>
    <property type="match status" value="1"/>
</dbReference>